<dbReference type="AlphaFoldDB" id="A0A6C0DNA7"/>
<evidence type="ECO:0000313" key="1">
    <source>
        <dbReference type="EMBL" id="QHT17784.1"/>
    </source>
</evidence>
<name>A0A6C0DNA7_9ZZZZ</name>
<organism evidence="1">
    <name type="scientific">viral metagenome</name>
    <dbReference type="NCBI Taxonomy" id="1070528"/>
    <lineage>
        <taxon>unclassified sequences</taxon>
        <taxon>metagenomes</taxon>
        <taxon>organismal metagenomes</taxon>
    </lineage>
</organism>
<proteinExistence type="predicted"/>
<sequence>MNKLYEISLKMLNDKHKISNYPYEKFETIYNKVFADKNEFNENDLNKQVLKKINEDYISSKQEPDINLVVKDYISKRENSKIIPYATELINNKNTINYINVDNNSTGRSFIINTFKNNVNFTKQILNKIYPSYLCIPSSIKNYTPYIILSINEDINYTFVPSKISNVWDIWKPVNDKYINIELNSSNWSISLFDHSNTLIDLQSFYIDILNIVDNNSYYELKLNHNSFNSNEKIKIFSKSGSTFDSIVLNKNNDIIVIQKNNIKLEQLFNAKICSYKYQISIIFKTFLK</sequence>
<accession>A0A6C0DNA7</accession>
<protein>
    <submittedName>
        <fullName evidence="1">Uncharacterized protein</fullName>
    </submittedName>
</protein>
<reference evidence="1" key="1">
    <citation type="journal article" date="2020" name="Nature">
        <title>Giant virus diversity and host interactions through global metagenomics.</title>
        <authorList>
            <person name="Schulz F."/>
            <person name="Roux S."/>
            <person name="Paez-Espino D."/>
            <person name="Jungbluth S."/>
            <person name="Walsh D.A."/>
            <person name="Denef V.J."/>
            <person name="McMahon K.D."/>
            <person name="Konstantinidis K.T."/>
            <person name="Eloe-Fadrosh E.A."/>
            <person name="Kyrpides N.C."/>
            <person name="Woyke T."/>
        </authorList>
    </citation>
    <scope>NUCLEOTIDE SEQUENCE</scope>
    <source>
        <strain evidence="1">GVMAG-M-3300023174-30</strain>
    </source>
</reference>
<dbReference type="EMBL" id="MN739644">
    <property type="protein sequence ID" value="QHT17784.1"/>
    <property type="molecule type" value="Genomic_DNA"/>
</dbReference>